<feature type="region of interest" description="Disordered" evidence="14">
    <location>
        <begin position="512"/>
        <end position="541"/>
    </location>
</feature>
<feature type="binding site" evidence="12">
    <location>
        <position position="299"/>
    </location>
    <ligand>
        <name>UDP-alpha-D-glucose</name>
        <dbReference type="ChEBI" id="CHEBI:58885"/>
    </ligand>
</feature>
<keyword evidence="6" id="KW-0333">Golgi apparatus</keyword>
<feature type="active site" evidence="11">
    <location>
        <position position="299"/>
    </location>
</feature>
<dbReference type="GO" id="GO:0000139">
    <property type="term" value="C:Golgi membrane"/>
    <property type="evidence" value="ECO:0007669"/>
    <property type="project" value="UniProtKB-SubCell"/>
</dbReference>
<evidence type="ECO:0000256" key="14">
    <source>
        <dbReference type="SAM" id="MobiDB-lite"/>
    </source>
</evidence>
<dbReference type="GO" id="GO:0071555">
    <property type="term" value="P:cell wall organization"/>
    <property type="evidence" value="ECO:0007669"/>
    <property type="project" value="UniProtKB-KW"/>
</dbReference>
<evidence type="ECO:0000256" key="15">
    <source>
        <dbReference type="SAM" id="Phobius"/>
    </source>
</evidence>
<evidence type="ECO:0000256" key="2">
    <source>
        <dbReference type="ARBA" id="ARBA00022676"/>
    </source>
</evidence>
<evidence type="ECO:0000256" key="12">
    <source>
        <dbReference type="PIRSR" id="PIRSR605150-2"/>
    </source>
</evidence>
<proteinExistence type="inferred from homology"/>
<keyword evidence="17" id="KW-1185">Reference proteome</keyword>
<feature type="transmembrane region" description="Helical" evidence="15">
    <location>
        <begin position="1078"/>
        <end position="1096"/>
    </location>
</feature>
<evidence type="ECO:0000256" key="4">
    <source>
        <dbReference type="ARBA" id="ARBA00022692"/>
    </source>
</evidence>
<evidence type="ECO:0000256" key="13">
    <source>
        <dbReference type="PIRSR" id="PIRSR605150-3"/>
    </source>
</evidence>
<dbReference type="GO" id="GO:0016760">
    <property type="term" value="F:cellulose synthase (UDP-forming) activity"/>
    <property type="evidence" value="ECO:0007669"/>
    <property type="project" value="InterPro"/>
</dbReference>
<feature type="binding site" evidence="12">
    <location>
        <position position="263"/>
    </location>
    <ligand>
        <name>UDP-alpha-D-glucose</name>
        <dbReference type="ChEBI" id="CHEBI:58885"/>
    </ligand>
</feature>
<accession>A0AAQ3NNM7</accession>
<evidence type="ECO:0000256" key="8">
    <source>
        <dbReference type="ARBA" id="ARBA00023316"/>
    </source>
</evidence>
<feature type="transmembrane region" description="Helical" evidence="15">
    <location>
        <begin position="952"/>
        <end position="973"/>
    </location>
</feature>
<evidence type="ECO:0000256" key="7">
    <source>
        <dbReference type="ARBA" id="ARBA00023136"/>
    </source>
</evidence>
<comment type="similarity">
    <text evidence="10">Belongs to the glycosyltransferase 2 family. Plant cellulose synthase-like D subfamily.</text>
</comment>
<feature type="binding site" evidence="12">
    <location>
        <position position="269"/>
    </location>
    <ligand>
        <name>UDP-alpha-D-glucose</name>
        <dbReference type="ChEBI" id="CHEBI:58885"/>
    </ligand>
</feature>
<organism evidence="16 17">
    <name type="scientific">Vigna mungo</name>
    <name type="common">Black gram</name>
    <name type="synonym">Phaseolus mungo</name>
    <dbReference type="NCBI Taxonomy" id="3915"/>
    <lineage>
        <taxon>Eukaryota</taxon>
        <taxon>Viridiplantae</taxon>
        <taxon>Streptophyta</taxon>
        <taxon>Embryophyta</taxon>
        <taxon>Tracheophyta</taxon>
        <taxon>Spermatophyta</taxon>
        <taxon>Magnoliopsida</taxon>
        <taxon>eudicotyledons</taxon>
        <taxon>Gunneridae</taxon>
        <taxon>Pentapetalae</taxon>
        <taxon>rosids</taxon>
        <taxon>fabids</taxon>
        <taxon>Fabales</taxon>
        <taxon>Fabaceae</taxon>
        <taxon>Papilionoideae</taxon>
        <taxon>50 kb inversion clade</taxon>
        <taxon>NPAAA clade</taxon>
        <taxon>indigoferoid/millettioid clade</taxon>
        <taxon>Phaseoleae</taxon>
        <taxon>Vigna</taxon>
    </lineage>
</organism>
<dbReference type="FunFam" id="3.90.550.10:FF:000027">
    <property type="entry name" value="Cellulose synthase-like protein D4"/>
    <property type="match status" value="1"/>
</dbReference>
<evidence type="ECO:0000256" key="3">
    <source>
        <dbReference type="ARBA" id="ARBA00022679"/>
    </source>
</evidence>
<feature type="compositionally biased region" description="Basic and acidic residues" evidence="14">
    <location>
        <begin position="517"/>
        <end position="532"/>
    </location>
</feature>
<keyword evidence="8" id="KW-0961">Cell wall biogenesis/degradation</keyword>
<evidence type="ECO:0000256" key="6">
    <source>
        <dbReference type="ARBA" id="ARBA00023034"/>
    </source>
</evidence>
<feature type="transmembrane region" description="Helical" evidence="15">
    <location>
        <begin position="167"/>
        <end position="188"/>
    </location>
</feature>
<dbReference type="GO" id="GO:0030244">
    <property type="term" value="P:cellulose biosynthetic process"/>
    <property type="evidence" value="ECO:0007669"/>
    <property type="project" value="InterPro"/>
</dbReference>
<evidence type="ECO:0000256" key="1">
    <source>
        <dbReference type="ARBA" id="ARBA00004653"/>
    </source>
</evidence>
<comment type="subcellular location">
    <subcellularLocation>
        <location evidence="1">Golgi apparatus membrane</location>
        <topology evidence="1">Multi-pass membrane protein</topology>
    </subcellularLocation>
</comment>
<feature type="active site" evidence="11">
    <location>
        <position position="847"/>
    </location>
</feature>
<evidence type="ECO:0000256" key="11">
    <source>
        <dbReference type="PIRSR" id="PIRSR605150-1"/>
    </source>
</evidence>
<keyword evidence="2" id="KW-0328">Glycosyltransferase</keyword>
<feature type="binding site" evidence="13">
    <location>
        <position position="625"/>
    </location>
    <ligand>
        <name>Mn(2+)</name>
        <dbReference type="ChEBI" id="CHEBI:29035"/>
    </ligand>
</feature>
<evidence type="ECO:0000256" key="9">
    <source>
        <dbReference type="ARBA" id="ARBA00037405"/>
    </source>
</evidence>
<feature type="binding site" evidence="12">
    <location>
        <position position="270"/>
    </location>
    <ligand>
        <name>UDP-alpha-D-glucose</name>
        <dbReference type="ChEBI" id="CHEBI:58885"/>
    </ligand>
</feature>
<keyword evidence="7 15" id="KW-0472">Membrane</keyword>
<dbReference type="SUPFAM" id="SSF53448">
    <property type="entry name" value="Nucleotide-diphospho-sugar transferases"/>
    <property type="match status" value="1"/>
</dbReference>
<dbReference type="InterPro" id="IPR005150">
    <property type="entry name" value="Cellulose_synth"/>
</dbReference>
<keyword evidence="4 15" id="KW-0812">Transmembrane</keyword>
<feature type="region of interest" description="Disordered" evidence="14">
    <location>
        <begin position="1"/>
        <end position="104"/>
    </location>
</feature>
<evidence type="ECO:0008006" key="18">
    <source>
        <dbReference type="Google" id="ProtNLM"/>
    </source>
</evidence>
<name>A0AAQ3NNM7_VIGMU</name>
<comment type="function">
    <text evidence="9">Thought to be a Golgi-localized beta-glycan synthase that polymerize the backbones of noncellulosic polysaccharides (hemicelluloses) of plant cell wall.</text>
</comment>
<evidence type="ECO:0000313" key="17">
    <source>
        <dbReference type="Proteomes" id="UP001374535"/>
    </source>
</evidence>
<feature type="compositionally biased region" description="Polar residues" evidence="14">
    <location>
        <begin position="27"/>
        <end position="36"/>
    </location>
</feature>
<dbReference type="Proteomes" id="UP001374535">
    <property type="component" value="Chromosome 5"/>
</dbReference>
<dbReference type="AlphaFoldDB" id="A0AAQ3NNM7"/>
<dbReference type="InterPro" id="IPR029044">
    <property type="entry name" value="Nucleotide-diphossugar_trans"/>
</dbReference>
<dbReference type="Pfam" id="PF03552">
    <property type="entry name" value="Cellulose_synt"/>
    <property type="match status" value="2"/>
</dbReference>
<feature type="binding site" evidence="13">
    <location>
        <position position="649"/>
    </location>
    <ligand>
        <name>Mn(2+)</name>
        <dbReference type="ChEBI" id="CHEBI:29035"/>
    </ligand>
</feature>
<evidence type="ECO:0000256" key="10">
    <source>
        <dbReference type="ARBA" id="ARBA00061286"/>
    </source>
</evidence>
<feature type="transmembrane region" description="Helical" evidence="15">
    <location>
        <begin position="918"/>
        <end position="940"/>
    </location>
</feature>
<keyword evidence="3" id="KW-0808">Transferase</keyword>
<feature type="transmembrane region" description="Helical" evidence="15">
    <location>
        <begin position="1108"/>
        <end position="1128"/>
    </location>
</feature>
<feature type="compositionally biased region" description="Low complexity" evidence="14">
    <location>
        <begin position="1"/>
        <end position="21"/>
    </location>
</feature>
<gene>
    <name evidence="16" type="ORF">V8G54_017846</name>
</gene>
<evidence type="ECO:0000256" key="5">
    <source>
        <dbReference type="ARBA" id="ARBA00022989"/>
    </source>
</evidence>
<evidence type="ECO:0000313" key="16">
    <source>
        <dbReference type="EMBL" id="WVZ13316.1"/>
    </source>
</evidence>
<dbReference type="Gene3D" id="3.90.550.10">
    <property type="entry name" value="Spore Coat Polysaccharide Biosynthesis Protein SpsA, Chain A"/>
    <property type="match status" value="1"/>
</dbReference>
<feature type="binding site" evidence="12">
    <location>
        <position position="624"/>
    </location>
    <ligand>
        <name>UDP-alpha-D-glucose</name>
        <dbReference type="ChEBI" id="CHEBI:58885"/>
    </ligand>
</feature>
<protein>
    <recommendedName>
        <fullName evidence="18">Cellulose synthase-like protein D1</fullName>
    </recommendedName>
</protein>
<sequence>MKGSSNSSNKSSSAGAKQQQGVKFTKRTSSGRTMSLSRDDDNDMSGDNSGSNDYINYTVMMPPTPDNQPGASDSKVDGAATGTSRFAAESQQEGRHGLNSGNSKSMLLRSQTQDFDHNRWLFETKGTYGIGNAFWQEDQNTFEEGVSMSDFMDKPWKPLTRKIRIPGAILSPYRLLVVIRIVILVMFLTWRVSNPNHEAMWLWGISIVCELWFAFSWLLDILPKMNPINRSVDLGALHDKFDQPTASNPTGRSDLPGVDVFVSTADAEKEPPLVTANTILSILGVNYPIEKISCYISDDGGAILTFEAMAEAVKFAEVAIFVHAELLFGLEGASAAFFRYTSGDQLQCLQAQRRLWIGHTIDVCYKKHGFPPGHRFFNGKISTANIIVTGEGKVTEKDLSATATEQQAIRFTPQQYQALLALIQQPPNVIVAHANQLDTIPSSSTHTCHVWVPFCRKHNIEPRNPDAYFNLKKDPTKNKKRHDFVKDRRWIKREYDEFKVRINGLPEVIRQRSKTHNSKEEKKAKQIAKEKNGGTLPSDYTSDVPQATWMADGTQWPGTWYSPTPDHSKGDHAGILQIMSKVPDHDPVMGIADETKLDFTGVDIRIPMFAYVSREKRPGYDHNKKAGAMNAMVRASAILSNGPFILNLDCDHYFYNSLAVKEGMCFMMDRGGDRVCYIQFPQRFEGIDPSDRYANHNTVFFDGNMRALDGLQGPMYVGTGCMFRRYALYGFEPPRFIEHTGVFGRVKTKVNLRAPHAKIEDDTQPLTSDSEMGYPEKFGSSTMFTDSITVAEYNGRPLADHKSVKNGRPPGALLTPRPPLDAPTVAEAIATEWGDRVGWIYGSVTEDVVTGYRMHNRGWRSIYCITKRDAFRGTAPINLTDRLHQVLRWATGSVEIFFSRNNAFFASRRLKFLQRISYLNVGIYPFTSLFLVVYCFIPALSLFSGQFIVEGLNVAFLTYLLLITICLTLISLLEVKWSGIALEEWWRNEQFWVIGGTSAHLVAVIQGLLKVVAGIEISFTLTSKSAGDEDDDEYADLYIVKWTSLFIMPLTIIIINIIALVMGFLRTVFSVIPQWNKLLGSMFFSFWVLSHMYPFAKGLMGKRGRVPTIIYVWAGILSITIALLWITVDPPSDTIQT</sequence>
<keyword evidence="5 15" id="KW-1133">Transmembrane helix</keyword>
<dbReference type="EMBL" id="CP144696">
    <property type="protein sequence ID" value="WVZ13316.1"/>
    <property type="molecule type" value="Genomic_DNA"/>
</dbReference>
<dbReference type="PANTHER" id="PTHR13301">
    <property type="entry name" value="X-BOX TRANSCRIPTION FACTOR-RELATED"/>
    <property type="match status" value="1"/>
</dbReference>
<reference evidence="16 17" key="1">
    <citation type="journal article" date="2023" name="Life. Sci Alliance">
        <title>Evolutionary insights into 3D genome organization and epigenetic landscape of Vigna mungo.</title>
        <authorList>
            <person name="Junaid A."/>
            <person name="Singh B."/>
            <person name="Bhatia S."/>
        </authorList>
    </citation>
    <scope>NUCLEOTIDE SEQUENCE [LARGE SCALE GENOMIC DNA]</scope>
    <source>
        <strain evidence="16">Urdbean</strain>
    </source>
</reference>
<feature type="transmembrane region" description="Helical" evidence="15">
    <location>
        <begin position="1045"/>
        <end position="1072"/>
    </location>
</feature>
<feature type="transmembrane region" description="Helical" evidence="15">
    <location>
        <begin position="200"/>
        <end position="222"/>
    </location>
</feature>